<dbReference type="PRINTS" id="PR00081">
    <property type="entry name" value="GDHRDH"/>
</dbReference>
<reference evidence="3" key="1">
    <citation type="submission" date="2019-08" db="EMBL/GenBank/DDBJ databases">
        <authorList>
            <person name="Kucharzyk K."/>
            <person name="Murdoch R.W."/>
            <person name="Higgins S."/>
            <person name="Loffler F."/>
        </authorList>
    </citation>
    <scope>NUCLEOTIDE SEQUENCE</scope>
</reference>
<organism evidence="3">
    <name type="scientific">bioreactor metagenome</name>
    <dbReference type="NCBI Taxonomy" id="1076179"/>
    <lineage>
        <taxon>unclassified sequences</taxon>
        <taxon>metagenomes</taxon>
        <taxon>ecological metagenomes</taxon>
    </lineage>
</organism>
<dbReference type="PANTHER" id="PTHR24321:SF14">
    <property type="entry name" value="SHORT-CHAIN TYPE DEHYDROGENASE_REDUCTASE BLR2146-RELATED"/>
    <property type="match status" value="1"/>
</dbReference>
<dbReference type="InterPro" id="IPR036291">
    <property type="entry name" value="NAD(P)-bd_dom_sf"/>
</dbReference>
<dbReference type="EC" id="1.3.1.87" evidence="3"/>
<dbReference type="InterPro" id="IPR002347">
    <property type="entry name" value="SDR_fam"/>
</dbReference>
<name>A0A645CIQ0_9ZZZZ</name>
<dbReference type="GO" id="GO:0018498">
    <property type="term" value="F:2,3-dihydroxy-2,3-dihydro-phenylpropionate dehydrogenase activity"/>
    <property type="evidence" value="ECO:0007669"/>
    <property type="project" value="UniProtKB-EC"/>
</dbReference>
<evidence type="ECO:0000256" key="1">
    <source>
        <dbReference type="ARBA" id="ARBA00006484"/>
    </source>
</evidence>
<dbReference type="EMBL" id="VSSQ01027532">
    <property type="protein sequence ID" value="MPM76831.1"/>
    <property type="molecule type" value="Genomic_DNA"/>
</dbReference>
<proteinExistence type="inferred from homology"/>
<dbReference type="InterPro" id="IPR036409">
    <property type="entry name" value="Aldolase_II/adducin_N_sf"/>
</dbReference>
<dbReference type="FunFam" id="3.40.50.720:FF:000084">
    <property type="entry name" value="Short-chain dehydrogenase reductase"/>
    <property type="match status" value="1"/>
</dbReference>
<accession>A0A645CIQ0</accession>
<comment type="caution">
    <text evidence="3">The sequence shown here is derived from an EMBL/GenBank/DDBJ whole genome shotgun (WGS) entry which is preliminary data.</text>
</comment>
<gene>
    <name evidence="3" type="primary">hcaB_19</name>
    <name evidence="3" type="ORF">SDC9_123830</name>
</gene>
<dbReference type="SUPFAM" id="SSF51735">
    <property type="entry name" value="NAD(P)-binding Rossmann-fold domains"/>
    <property type="match status" value="1"/>
</dbReference>
<keyword evidence="2 3" id="KW-0560">Oxidoreductase</keyword>
<dbReference type="Gene3D" id="3.40.225.10">
    <property type="entry name" value="Class II aldolase/adducin N-terminal domain"/>
    <property type="match status" value="1"/>
</dbReference>
<dbReference type="Gene3D" id="3.40.50.720">
    <property type="entry name" value="NAD(P)-binding Rossmann-like Domain"/>
    <property type="match status" value="1"/>
</dbReference>
<dbReference type="PROSITE" id="PS00061">
    <property type="entry name" value="ADH_SHORT"/>
    <property type="match status" value="1"/>
</dbReference>
<evidence type="ECO:0000313" key="3">
    <source>
        <dbReference type="EMBL" id="MPM76831.1"/>
    </source>
</evidence>
<evidence type="ECO:0000256" key="2">
    <source>
        <dbReference type="ARBA" id="ARBA00023002"/>
    </source>
</evidence>
<comment type="similarity">
    <text evidence="1">Belongs to the short-chain dehydrogenases/reductases (SDR) family.</text>
</comment>
<sequence length="469" mass="50437">MALFHVILDQPVTTLLTHPALLAISVRKDWKRALYSIFSDQVLPLDSAENFTALLPLVREAAQSAGVRAVYIRNYGLLTWADSAEAVLKTAKELSQAVQAIFPKVSVGKKACSDSQDTSLLEIAAQRRDLSKAFGAPHLSQFSQAELPEGVSNVLHTGLHLTQTEIGLAVSARSAQDLALQCAQLEAELQIRALAAVQAAGDWLPFEQAGPVLFDETRYDGEVAIITGAATGIGKATVQALLERGAAVAAFDIKPQISETFSTPAYMGIQVDLTDEAATKAAIAKVVRTFGGVDMLVLNAGIFPASCNIDALSMEHWRKVMAINVDVNITMLRELYPFLKLAPRYGRVVINSSRNVPAPGPGAVSYSASKAALTQVGRVAALEWANSGIRVNMVNPHAVFDTELWSDEIIKSRAIKYNMTVEQYKTNNLLHVELFSRDVGELIASMLGPLFAKTTGAQVPVDGGSDRVV</sequence>
<dbReference type="InterPro" id="IPR020904">
    <property type="entry name" value="Sc_DH/Rdtase_CS"/>
</dbReference>
<dbReference type="PANTHER" id="PTHR24321">
    <property type="entry name" value="DEHYDROGENASES, SHORT CHAIN"/>
    <property type="match status" value="1"/>
</dbReference>
<protein>
    <submittedName>
        <fullName evidence="3">3-phenylpropionate-dihydrodiol/cinnamic acid-dihydrodiol dehydrogenase</fullName>
        <ecNumber evidence="3">1.3.1.87</ecNumber>
    </submittedName>
</protein>
<dbReference type="AlphaFoldDB" id="A0A645CIQ0"/>
<dbReference type="Pfam" id="PF00106">
    <property type="entry name" value="adh_short"/>
    <property type="match status" value="1"/>
</dbReference>